<feature type="transmembrane region" description="Helical" evidence="2">
    <location>
        <begin position="107"/>
        <end position="126"/>
    </location>
</feature>
<comment type="caution">
    <text evidence="3">The sequence shown here is derived from an EMBL/GenBank/DDBJ whole genome shotgun (WGS) entry which is preliminary data.</text>
</comment>
<protein>
    <submittedName>
        <fullName evidence="3">Uncharacterized protein</fullName>
    </submittedName>
</protein>
<feature type="region of interest" description="Disordered" evidence="1">
    <location>
        <begin position="132"/>
        <end position="154"/>
    </location>
</feature>
<name>A0A0C1ZW00_9BACT</name>
<dbReference type="Proteomes" id="UP000031599">
    <property type="component" value="Unassembled WGS sequence"/>
</dbReference>
<keyword evidence="2" id="KW-0812">Transmembrane</keyword>
<evidence type="ECO:0000256" key="2">
    <source>
        <dbReference type="SAM" id="Phobius"/>
    </source>
</evidence>
<accession>A0A0C1ZW00</accession>
<reference evidence="3 4" key="1">
    <citation type="submission" date="2014-12" db="EMBL/GenBank/DDBJ databases">
        <title>Genome assembly of Enhygromyxa salina DSM 15201.</title>
        <authorList>
            <person name="Sharma G."/>
            <person name="Subramanian S."/>
        </authorList>
    </citation>
    <scope>NUCLEOTIDE SEQUENCE [LARGE SCALE GENOMIC DNA]</scope>
    <source>
        <strain evidence="3 4">DSM 15201</strain>
    </source>
</reference>
<evidence type="ECO:0000313" key="4">
    <source>
        <dbReference type="Proteomes" id="UP000031599"/>
    </source>
</evidence>
<dbReference type="AlphaFoldDB" id="A0A0C1ZW00"/>
<dbReference type="EMBL" id="JMCC02000059">
    <property type="protein sequence ID" value="KIG15193.1"/>
    <property type="molecule type" value="Genomic_DNA"/>
</dbReference>
<evidence type="ECO:0000256" key="1">
    <source>
        <dbReference type="SAM" id="MobiDB-lite"/>
    </source>
</evidence>
<feature type="compositionally biased region" description="Basic and acidic residues" evidence="1">
    <location>
        <begin position="1"/>
        <end position="17"/>
    </location>
</feature>
<gene>
    <name evidence="3" type="ORF">DB30_05893</name>
</gene>
<feature type="region of interest" description="Disordered" evidence="1">
    <location>
        <begin position="1"/>
        <end position="50"/>
    </location>
</feature>
<proteinExistence type="predicted"/>
<keyword evidence="2" id="KW-1133">Transmembrane helix</keyword>
<sequence>MSEHEQAPDHEQLERLRTAFAAATVGEPNDDPSDPSDPIDPSDPSDPIDPEKVWAAARGELDPRETAALVDRLHRDPQLALEWRLAVELSDTSAAVTPIRAAADRRYWVAGALALATAAAVTVVVLQDGGSPELDTDTVTPGLRGPEDTGGEAAFSTPIAEGTRVALTGFELSWSARARASRYELQVRTEALDLVYEARELQAARARVPGGVLASLEPGRVLLWQVTAVMADGTRERGPAWRVVLE</sequence>
<organism evidence="3 4">
    <name type="scientific">Enhygromyxa salina</name>
    <dbReference type="NCBI Taxonomy" id="215803"/>
    <lineage>
        <taxon>Bacteria</taxon>
        <taxon>Pseudomonadati</taxon>
        <taxon>Myxococcota</taxon>
        <taxon>Polyangia</taxon>
        <taxon>Nannocystales</taxon>
        <taxon>Nannocystaceae</taxon>
        <taxon>Enhygromyxa</taxon>
    </lineage>
</organism>
<keyword evidence="2" id="KW-0472">Membrane</keyword>
<dbReference type="RefSeq" id="WP_052552259.1">
    <property type="nucleotide sequence ID" value="NZ_JMCC02000059.1"/>
</dbReference>
<evidence type="ECO:0000313" key="3">
    <source>
        <dbReference type="EMBL" id="KIG15193.1"/>
    </source>
</evidence>